<organism evidence="1 2">
    <name type="scientific">Oedothorax gibbosus</name>
    <dbReference type="NCBI Taxonomy" id="931172"/>
    <lineage>
        <taxon>Eukaryota</taxon>
        <taxon>Metazoa</taxon>
        <taxon>Ecdysozoa</taxon>
        <taxon>Arthropoda</taxon>
        <taxon>Chelicerata</taxon>
        <taxon>Arachnida</taxon>
        <taxon>Araneae</taxon>
        <taxon>Araneomorphae</taxon>
        <taxon>Entelegynae</taxon>
        <taxon>Araneoidea</taxon>
        <taxon>Linyphiidae</taxon>
        <taxon>Erigoninae</taxon>
        <taxon>Oedothorax</taxon>
    </lineage>
</organism>
<accession>A0AAV6VYZ9</accession>
<dbReference type="EMBL" id="JAFNEN010000002">
    <property type="protein sequence ID" value="KAG8201855.1"/>
    <property type="molecule type" value="Genomic_DNA"/>
</dbReference>
<dbReference type="Gene3D" id="6.10.250.1380">
    <property type="match status" value="1"/>
</dbReference>
<reference evidence="1 2" key="1">
    <citation type="journal article" date="2022" name="Nat. Ecol. Evol.">
        <title>A masculinizing supergene underlies an exaggerated male reproductive morph in a spider.</title>
        <authorList>
            <person name="Hendrickx F."/>
            <person name="De Corte Z."/>
            <person name="Sonet G."/>
            <person name="Van Belleghem S.M."/>
            <person name="Kostlbacher S."/>
            <person name="Vangestel C."/>
        </authorList>
    </citation>
    <scope>NUCLEOTIDE SEQUENCE [LARGE SCALE GENOMIC DNA]</scope>
    <source>
        <strain evidence="1">W744_W776</strain>
    </source>
</reference>
<dbReference type="Proteomes" id="UP000827092">
    <property type="component" value="Unassembled WGS sequence"/>
</dbReference>
<name>A0AAV6VYZ9_9ARAC</name>
<evidence type="ECO:0000313" key="1">
    <source>
        <dbReference type="EMBL" id="KAG8201855.1"/>
    </source>
</evidence>
<comment type="caution">
    <text evidence="1">The sequence shown here is derived from an EMBL/GenBank/DDBJ whole genome shotgun (WGS) entry which is preliminary data.</text>
</comment>
<evidence type="ECO:0000313" key="2">
    <source>
        <dbReference type="Proteomes" id="UP000827092"/>
    </source>
</evidence>
<proteinExistence type="predicted"/>
<protein>
    <submittedName>
        <fullName evidence="1">Uncharacterized protein</fullName>
    </submittedName>
</protein>
<gene>
    <name evidence="1" type="ORF">JTE90_027335</name>
</gene>
<keyword evidence="2" id="KW-1185">Reference proteome</keyword>
<sequence>MDPCCSSYLIKPAEVVQSTQELSQEFKELKKDADALVAKQEEVRLKIDKEISSVCKKIMVLEKKVGTDPNVESVARSILKTRKLDSEE</sequence>
<dbReference type="AlphaFoldDB" id="A0AAV6VYZ9"/>